<reference evidence="12 13" key="1">
    <citation type="submission" date="2020-08" db="EMBL/GenBank/DDBJ databases">
        <title>Genomic Encyclopedia of Type Strains, Phase III (KMG-III): the genomes of soil and plant-associated and newly described type strains.</title>
        <authorList>
            <person name="Whitman W."/>
        </authorList>
    </citation>
    <scope>NUCLEOTIDE SEQUENCE [LARGE SCALE GENOMIC DNA]</scope>
    <source>
        <strain evidence="12 13">CECT 5885</strain>
    </source>
</reference>
<dbReference type="FunFam" id="3.40.50.300:FF:000016">
    <property type="entry name" value="Oligopeptide ABC transporter ATP-binding component"/>
    <property type="match status" value="1"/>
</dbReference>
<dbReference type="InterPro" id="IPR013563">
    <property type="entry name" value="Oligopep_ABC_C"/>
</dbReference>
<proteinExistence type="inferred from homology"/>
<dbReference type="CDD" id="cd03257">
    <property type="entry name" value="ABC_NikE_OppD_transporters"/>
    <property type="match status" value="1"/>
</dbReference>
<dbReference type="GO" id="GO:0016887">
    <property type="term" value="F:ATP hydrolysis activity"/>
    <property type="evidence" value="ECO:0007669"/>
    <property type="project" value="InterPro"/>
</dbReference>
<evidence type="ECO:0000256" key="1">
    <source>
        <dbReference type="ARBA" id="ARBA00004417"/>
    </source>
</evidence>
<dbReference type="Pfam" id="PF08352">
    <property type="entry name" value="oligo_HPY"/>
    <property type="match status" value="1"/>
</dbReference>
<dbReference type="InterPro" id="IPR050388">
    <property type="entry name" value="ABC_Ni/Peptide_Import"/>
</dbReference>
<dbReference type="Proteomes" id="UP000588111">
    <property type="component" value="Unassembled WGS sequence"/>
</dbReference>
<evidence type="ECO:0000256" key="7">
    <source>
        <dbReference type="ARBA" id="ARBA00023136"/>
    </source>
</evidence>
<dbReference type="InterPro" id="IPR003439">
    <property type="entry name" value="ABC_transporter-like_ATP-bd"/>
</dbReference>
<dbReference type="AlphaFoldDB" id="A0A839TDL1"/>
<gene>
    <name evidence="12" type="ORF">FHS24_001756</name>
</gene>
<dbReference type="Pfam" id="PF00005">
    <property type="entry name" value="ABC_tran"/>
    <property type="match status" value="1"/>
</dbReference>
<dbReference type="RefSeq" id="WP_233449104.1">
    <property type="nucleotide sequence ID" value="NZ_CAJHAH010000003.1"/>
</dbReference>
<keyword evidence="7" id="KW-0472">Membrane</keyword>
<evidence type="ECO:0000256" key="9">
    <source>
        <dbReference type="ARBA" id="ARBA00047356"/>
    </source>
</evidence>
<comment type="subcellular location">
    <subcellularLocation>
        <location evidence="1">Cell inner membrane</location>
        <topology evidence="1">Peripheral membrane protein</topology>
    </subcellularLocation>
</comment>
<evidence type="ECO:0000313" key="12">
    <source>
        <dbReference type="EMBL" id="MBB3107239.1"/>
    </source>
</evidence>
<feature type="domain" description="ABC transporter" evidence="11">
    <location>
        <begin position="27"/>
        <end position="277"/>
    </location>
</feature>
<evidence type="ECO:0000256" key="6">
    <source>
        <dbReference type="ARBA" id="ARBA00022840"/>
    </source>
</evidence>
<keyword evidence="3" id="KW-0813">Transport</keyword>
<dbReference type="PANTHER" id="PTHR43297">
    <property type="entry name" value="OLIGOPEPTIDE TRANSPORT ATP-BINDING PROTEIN APPD"/>
    <property type="match status" value="1"/>
</dbReference>
<keyword evidence="5" id="KW-0547">Nucleotide-binding</keyword>
<dbReference type="PROSITE" id="PS00211">
    <property type="entry name" value="ABC_TRANSPORTER_1"/>
    <property type="match status" value="1"/>
</dbReference>
<keyword evidence="6 12" id="KW-0067">ATP-binding</keyword>
<protein>
    <recommendedName>
        <fullName evidence="8">ABC-type dipeptide transporter</fullName>
        <ecNumber evidence="8">7.4.2.9</ecNumber>
    </recommendedName>
</protein>
<keyword evidence="13" id="KW-1185">Reference proteome</keyword>
<evidence type="ECO:0000256" key="4">
    <source>
        <dbReference type="ARBA" id="ARBA00022475"/>
    </source>
</evidence>
<dbReference type="PROSITE" id="PS50893">
    <property type="entry name" value="ABC_TRANSPORTER_2"/>
    <property type="match status" value="1"/>
</dbReference>
<dbReference type="EMBL" id="JACHXL010000003">
    <property type="protein sequence ID" value="MBB3107239.1"/>
    <property type="molecule type" value="Genomic_DNA"/>
</dbReference>
<dbReference type="InterPro" id="IPR003593">
    <property type="entry name" value="AAA+_ATPase"/>
</dbReference>
<evidence type="ECO:0000256" key="3">
    <source>
        <dbReference type="ARBA" id="ARBA00022448"/>
    </source>
</evidence>
<evidence type="ECO:0000259" key="11">
    <source>
        <dbReference type="PROSITE" id="PS50893"/>
    </source>
</evidence>
<dbReference type="InterPro" id="IPR027417">
    <property type="entry name" value="P-loop_NTPase"/>
</dbReference>
<dbReference type="EC" id="7.4.2.9" evidence="8"/>
<dbReference type="Gene3D" id="3.40.50.300">
    <property type="entry name" value="P-loop containing nucleotide triphosphate hydrolases"/>
    <property type="match status" value="1"/>
</dbReference>
<evidence type="ECO:0000313" key="13">
    <source>
        <dbReference type="Proteomes" id="UP000588111"/>
    </source>
</evidence>
<feature type="region of interest" description="Disordered" evidence="10">
    <location>
        <begin position="341"/>
        <end position="362"/>
    </location>
</feature>
<sequence>MTDTLNKTALTNTSMNGSLIKEAPLLLDIENLSVTFGQGARAFRAVDDVSLKITQGEVIAVVGESGSGKSVTMMALMGLLPPSATVRAKRVMFDNKDMLIMPAKEKRGIIGKDISMIFQNAMSCLNPSFTIEMQLGEVLRKHLGLRGAAVQARILELLELVEMPDAKNRLKVYPHQLSGGMSQRVMIAMAIACEPKLLIADEPTTALDVTVQAQIMDLLSRLQREKQMAMVLITHDLGLVAQNSRDVAVMYAGQVVETSTVPEIFQHPAHPYTEALLQAIPELAIGQDRLNSLPGVVPSQYDRPSGCLLSPRCPYKEAACEVPPPILDTPNGKVRCIHSELPNLPSRTSTPHPATLESQHES</sequence>
<dbReference type="InterPro" id="IPR017871">
    <property type="entry name" value="ABC_transporter-like_CS"/>
</dbReference>
<comment type="caution">
    <text evidence="12">The sequence shown here is derived from an EMBL/GenBank/DDBJ whole genome shotgun (WGS) entry which is preliminary data.</text>
</comment>
<name>A0A839TDL1_9GAMM</name>
<keyword evidence="4" id="KW-1003">Cell membrane</keyword>
<evidence type="ECO:0000256" key="2">
    <source>
        <dbReference type="ARBA" id="ARBA00005417"/>
    </source>
</evidence>
<dbReference type="PANTHER" id="PTHR43297:SF2">
    <property type="entry name" value="DIPEPTIDE TRANSPORT ATP-BINDING PROTEIN DPPD"/>
    <property type="match status" value="1"/>
</dbReference>
<organism evidence="12 13">
    <name type="scientific">Psychrobacter luti</name>
    <dbReference type="NCBI Taxonomy" id="198481"/>
    <lineage>
        <taxon>Bacteria</taxon>
        <taxon>Pseudomonadati</taxon>
        <taxon>Pseudomonadota</taxon>
        <taxon>Gammaproteobacteria</taxon>
        <taxon>Moraxellales</taxon>
        <taxon>Moraxellaceae</taxon>
        <taxon>Psychrobacter</taxon>
    </lineage>
</organism>
<comment type="similarity">
    <text evidence="2">Belongs to the ABC transporter superfamily.</text>
</comment>
<dbReference type="GO" id="GO:0005886">
    <property type="term" value="C:plasma membrane"/>
    <property type="evidence" value="ECO:0007669"/>
    <property type="project" value="UniProtKB-SubCell"/>
</dbReference>
<evidence type="ECO:0000256" key="10">
    <source>
        <dbReference type="SAM" id="MobiDB-lite"/>
    </source>
</evidence>
<dbReference type="NCBIfam" id="TIGR01727">
    <property type="entry name" value="oligo_HPY"/>
    <property type="match status" value="1"/>
</dbReference>
<evidence type="ECO:0000256" key="8">
    <source>
        <dbReference type="ARBA" id="ARBA00038852"/>
    </source>
</evidence>
<accession>A0A839TDL1</accession>
<dbReference type="SUPFAM" id="SSF52540">
    <property type="entry name" value="P-loop containing nucleoside triphosphate hydrolases"/>
    <property type="match status" value="1"/>
</dbReference>
<dbReference type="GO" id="GO:0015833">
    <property type="term" value="P:peptide transport"/>
    <property type="evidence" value="ECO:0007669"/>
    <property type="project" value="InterPro"/>
</dbReference>
<dbReference type="GO" id="GO:0055085">
    <property type="term" value="P:transmembrane transport"/>
    <property type="evidence" value="ECO:0007669"/>
    <property type="project" value="UniProtKB-ARBA"/>
</dbReference>
<dbReference type="GO" id="GO:0005524">
    <property type="term" value="F:ATP binding"/>
    <property type="evidence" value="ECO:0007669"/>
    <property type="project" value="UniProtKB-KW"/>
</dbReference>
<dbReference type="SMART" id="SM00382">
    <property type="entry name" value="AAA"/>
    <property type="match status" value="1"/>
</dbReference>
<evidence type="ECO:0000256" key="5">
    <source>
        <dbReference type="ARBA" id="ARBA00022741"/>
    </source>
</evidence>
<comment type="catalytic activity">
    <reaction evidence="9">
        <text>a dipeptide(out) + ATP + H2O = a dipeptide(in) + ADP + phosphate + H(+)</text>
        <dbReference type="Rhea" id="RHEA:23120"/>
        <dbReference type="ChEBI" id="CHEBI:15377"/>
        <dbReference type="ChEBI" id="CHEBI:15378"/>
        <dbReference type="ChEBI" id="CHEBI:30616"/>
        <dbReference type="ChEBI" id="CHEBI:43474"/>
        <dbReference type="ChEBI" id="CHEBI:90799"/>
        <dbReference type="ChEBI" id="CHEBI:456216"/>
        <dbReference type="EC" id="7.4.2.9"/>
    </reaction>
</comment>